<evidence type="ECO:0000259" key="7">
    <source>
        <dbReference type="Pfam" id="PF07732"/>
    </source>
</evidence>
<evidence type="ECO:0000313" key="8">
    <source>
        <dbReference type="EMBL" id="KAK5290638.1"/>
    </source>
</evidence>
<feature type="chain" id="PRO_5047366624" description="Plastocyanin-like domain-containing protein" evidence="6">
    <location>
        <begin position="22"/>
        <end position="422"/>
    </location>
</feature>
<dbReference type="Proteomes" id="UP001357485">
    <property type="component" value="Unassembled WGS sequence"/>
</dbReference>
<evidence type="ECO:0000256" key="6">
    <source>
        <dbReference type="SAM" id="SignalP"/>
    </source>
</evidence>
<evidence type="ECO:0000256" key="4">
    <source>
        <dbReference type="ARBA" id="ARBA00023008"/>
    </source>
</evidence>
<dbReference type="PANTHER" id="PTHR11709:SF488">
    <property type="entry name" value="LACCASE-RELATED"/>
    <property type="match status" value="1"/>
</dbReference>
<evidence type="ECO:0000256" key="2">
    <source>
        <dbReference type="ARBA" id="ARBA00022723"/>
    </source>
</evidence>
<dbReference type="InterPro" id="IPR011707">
    <property type="entry name" value="Cu-oxidase-like_N"/>
</dbReference>
<feature type="domain" description="Plastocyanin-like" evidence="7">
    <location>
        <begin position="119"/>
        <end position="164"/>
    </location>
</feature>
<feature type="domain" description="Plastocyanin-like" evidence="7">
    <location>
        <begin position="36"/>
        <end position="86"/>
    </location>
</feature>
<accession>A0ABR0MA04</accession>
<evidence type="ECO:0000256" key="3">
    <source>
        <dbReference type="ARBA" id="ARBA00023002"/>
    </source>
</evidence>
<dbReference type="SUPFAM" id="SSF49503">
    <property type="entry name" value="Cupredoxins"/>
    <property type="match status" value="2"/>
</dbReference>
<dbReference type="InterPro" id="IPR008972">
    <property type="entry name" value="Cupredoxin"/>
</dbReference>
<evidence type="ECO:0000256" key="5">
    <source>
        <dbReference type="ARBA" id="ARBA00023180"/>
    </source>
</evidence>
<keyword evidence="2" id="KW-0479">Metal-binding</keyword>
<comment type="caution">
    <text evidence="8">The sequence shown here is derived from an EMBL/GenBank/DDBJ whole genome shotgun (WGS) entry which is preliminary data.</text>
</comment>
<keyword evidence="5" id="KW-0325">Glycoprotein</keyword>
<dbReference type="Gene3D" id="2.60.40.420">
    <property type="entry name" value="Cupredoxins - blue copper proteins"/>
    <property type="match status" value="1"/>
</dbReference>
<dbReference type="Pfam" id="PF07732">
    <property type="entry name" value="Cu-oxidase_3"/>
    <property type="match status" value="2"/>
</dbReference>
<keyword evidence="6" id="KW-0732">Signal</keyword>
<organism evidence="8 9">
    <name type="scientific">Cryomyces antarcticus</name>
    <dbReference type="NCBI Taxonomy" id="329879"/>
    <lineage>
        <taxon>Eukaryota</taxon>
        <taxon>Fungi</taxon>
        <taxon>Dikarya</taxon>
        <taxon>Ascomycota</taxon>
        <taxon>Pezizomycotina</taxon>
        <taxon>Dothideomycetes</taxon>
        <taxon>Dothideomycetes incertae sedis</taxon>
        <taxon>Cryomyces</taxon>
    </lineage>
</organism>
<reference evidence="8 9" key="1">
    <citation type="submission" date="2023-08" db="EMBL/GenBank/DDBJ databases">
        <title>Black Yeasts Isolated from many extreme environments.</title>
        <authorList>
            <person name="Coleine C."/>
            <person name="Stajich J.E."/>
            <person name="Selbmann L."/>
        </authorList>
    </citation>
    <scope>NUCLEOTIDE SEQUENCE [LARGE SCALE GENOMIC DNA]</scope>
    <source>
        <strain evidence="8 9">CCFEE 536</strain>
    </source>
</reference>
<dbReference type="EMBL" id="JAVRRA010000189">
    <property type="protein sequence ID" value="KAK5290638.1"/>
    <property type="molecule type" value="Genomic_DNA"/>
</dbReference>
<keyword evidence="9" id="KW-1185">Reference proteome</keyword>
<evidence type="ECO:0000313" key="9">
    <source>
        <dbReference type="Proteomes" id="UP001357485"/>
    </source>
</evidence>
<feature type="signal peptide" evidence="6">
    <location>
        <begin position="1"/>
        <end position="21"/>
    </location>
</feature>
<gene>
    <name evidence="8" type="ORF">LTR16_002435</name>
</gene>
<dbReference type="PANTHER" id="PTHR11709">
    <property type="entry name" value="MULTI-COPPER OXIDASE"/>
    <property type="match status" value="1"/>
</dbReference>
<keyword evidence="4" id="KW-0186">Copper</keyword>
<comment type="similarity">
    <text evidence="1">Belongs to the multicopper oxidase family.</text>
</comment>
<dbReference type="InterPro" id="IPR045087">
    <property type="entry name" value="Cu-oxidase_fam"/>
</dbReference>
<evidence type="ECO:0000256" key="1">
    <source>
        <dbReference type="ARBA" id="ARBA00010609"/>
    </source>
</evidence>
<protein>
    <recommendedName>
        <fullName evidence="7">Plastocyanin-like domain-containing protein</fullName>
    </recommendedName>
</protein>
<keyword evidence="3" id="KW-0560">Oxidoreductase</keyword>
<sequence length="422" mass="45575">MTPNSLALGLYTLLWSGSSNAALRSYNFTIHQRSKAPDGVSRDVYLINGQQPGPQIEVDEGDDVEVFVKNELPVKTTIHWHARDTRDGRRSWSFACWCHISPKAWGATYCVSLLISDLQLPIAPGGNFTYKFSVDNEYGFYWYHSHFRAYYNDAVRGALMIHPAPSRIRPFERLASSGAEKSALLQAERNATSVLLNDWTHSVSDTIHAQYFETGAYPFCVDSLLANGLGRVQCLPESILQAGMGLGLSSPLEGITNTSVASSLMTIATMAKRVSTGDTVIVDNTAQATTVMNTSMASISVGASSSAETTPSSMMPVSAISMASMISSSAMSIMSVMSDTSSSMAPLSPRGCTPPTMFRPGFNASSMAPKDCVNTTSPVLTIKSDYTQGWLALNLVNSGAVSQLGSVQFADRNPCLDRVVWH</sequence>
<proteinExistence type="inferred from homology"/>
<name>A0ABR0MA04_9PEZI</name>